<feature type="domain" description="N-acetyltransferase" evidence="1">
    <location>
        <begin position="7"/>
        <end position="134"/>
    </location>
</feature>
<protein>
    <submittedName>
        <fullName evidence="2">Putative N-acetyltransferase YhbS</fullName>
    </submittedName>
</protein>
<sequence length="134" mass="15313">METTEKILIRVYKDSDFPAIQRLNESEGWTNLASKPDVVKAAWLHSNVAFVAEQQGEIIGCMRGMTDQFITLYICELLIAENRRGEGIGKALLAHVHALYPETRMEMLASSTSQSYYEAHGYRPFYGFRKTFNE</sequence>
<reference evidence="2 3" key="1">
    <citation type="submission" date="2020-08" db="EMBL/GenBank/DDBJ databases">
        <title>Genomic Encyclopedia of Type Strains, Phase IV (KMG-IV): sequencing the most valuable type-strain genomes for metagenomic binning, comparative biology and taxonomic classification.</title>
        <authorList>
            <person name="Goeker M."/>
        </authorList>
    </citation>
    <scope>NUCLEOTIDE SEQUENCE [LARGE SCALE GENOMIC DNA]</scope>
    <source>
        <strain evidence="2 3">DSM 15895</strain>
    </source>
</reference>
<keyword evidence="2" id="KW-0808">Transferase</keyword>
<keyword evidence="3" id="KW-1185">Reference proteome</keyword>
<evidence type="ECO:0000313" key="3">
    <source>
        <dbReference type="Proteomes" id="UP000525923"/>
    </source>
</evidence>
<dbReference type="EMBL" id="JACHHE010000004">
    <property type="protein sequence ID" value="MBB5180360.1"/>
    <property type="molecule type" value="Genomic_DNA"/>
</dbReference>
<dbReference type="InterPro" id="IPR016181">
    <property type="entry name" value="Acyl_CoA_acyltransferase"/>
</dbReference>
<dbReference type="SUPFAM" id="SSF55729">
    <property type="entry name" value="Acyl-CoA N-acyltransferases (Nat)"/>
    <property type="match status" value="1"/>
</dbReference>
<evidence type="ECO:0000313" key="2">
    <source>
        <dbReference type="EMBL" id="MBB5180360.1"/>
    </source>
</evidence>
<accession>A0A7W8CRK7</accession>
<dbReference type="Pfam" id="PF13508">
    <property type="entry name" value="Acetyltransf_7"/>
    <property type="match status" value="1"/>
</dbReference>
<dbReference type="Gene3D" id="3.40.630.30">
    <property type="match status" value="1"/>
</dbReference>
<dbReference type="GO" id="GO:0016747">
    <property type="term" value="F:acyltransferase activity, transferring groups other than amino-acyl groups"/>
    <property type="evidence" value="ECO:0007669"/>
    <property type="project" value="InterPro"/>
</dbReference>
<organism evidence="2 3">
    <name type="scientific">Planococcus koreensis</name>
    <dbReference type="NCBI Taxonomy" id="112331"/>
    <lineage>
        <taxon>Bacteria</taxon>
        <taxon>Bacillati</taxon>
        <taxon>Bacillota</taxon>
        <taxon>Bacilli</taxon>
        <taxon>Bacillales</taxon>
        <taxon>Caryophanaceae</taxon>
        <taxon>Planococcus</taxon>
    </lineage>
</organism>
<proteinExistence type="predicted"/>
<dbReference type="PROSITE" id="PS51186">
    <property type="entry name" value="GNAT"/>
    <property type="match status" value="1"/>
</dbReference>
<dbReference type="RefSeq" id="WP_135502141.1">
    <property type="nucleotide sequence ID" value="NZ_JACHHE010000004.1"/>
</dbReference>
<evidence type="ECO:0000259" key="1">
    <source>
        <dbReference type="PROSITE" id="PS51186"/>
    </source>
</evidence>
<dbReference type="InterPro" id="IPR000182">
    <property type="entry name" value="GNAT_dom"/>
</dbReference>
<gene>
    <name evidence="2" type="ORF">HNQ44_001788</name>
</gene>
<dbReference type="Proteomes" id="UP000525923">
    <property type="component" value="Unassembled WGS sequence"/>
</dbReference>
<name>A0A7W8CRK7_9BACL</name>
<comment type="caution">
    <text evidence="2">The sequence shown here is derived from an EMBL/GenBank/DDBJ whole genome shotgun (WGS) entry which is preliminary data.</text>
</comment>
<dbReference type="CDD" id="cd04301">
    <property type="entry name" value="NAT_SF"/>
    <property type="match status" value="1"/>
</dbReference>
<dbReference type="OrthoDB" id="3216107at2"/>
<dbReference type="AlphaFoldDB" id="A0A7W8CRK7"/>